<evidence type="ECO:0000259" key="1">
    <source>
        <dbReference type="PROSITE" id="PS00028"/>
    </source>
</evidence>
<organism evidence="2 3">
    <name type="scientific">Mytilus coruscus</name>
    <name type="common">Sea mussel</name>
    <dbReference type="NCBI Taxonomy" id="42192"/>
    <lineage>
        <taxon>Eukaryota</taxon>
        <taxon>Metazoa</taxon>
        <taxon>Spiralia</taxon>
        <taxon>Lophotrochozoa</taxon>
        <taxon>Mollusca</taxon>
        <taxon>Bivalvia</taxon>
        <taxon>Autobranchia</taxon>
        <taxon>Pteriomorphia</taxon>
        <taxon>Mytilida</taxon>
        <taxon>Mytiloidea</taxon>
        <taxon>Mytilidae</taxon>
        <taxon>Mytilinae</taxon>
        <taxon>Mytilus</taxon>
    </lineage>
</organism>
<name>A0A6J8D304_MYTCO</name>
<dbReference type="PROSITE" id="PS00028">
    <property type="entry name" value="ZINC_FINGER_C2H2_1"/>
    <property type="match status" value="1"/>
</dbReference>
<dbReference type="OrthoDB" id="6155048at2759"/>
<keyword evidence="3" id="KW-1185">Reference proteome</keyword>
<accession>A0A6J8D304</accession>
<dbReference type="Proteomes" id="UP000507470">
    <property type="component" value="Unassembled WGS sequence"/>
</dbReference>
<gene>
    <name evidence="2" type="ORF">MCOR_36035</name>
</gene>
<dbReference type="AlphaFoldDB" id="A0A6J8D304"/>
<sequence>MLLKLTQEYVVCAECRKGFIGIEKFQQHVNSEHIGVDIVEHIREFDWVHLKIGDGHYEMNLKKAFIDMNWDVFFKELVLRMGWRSEVAQKAARNCYDNQKTWQLILVHHFGSLMELIIPYVRSCISNKDSCLNADGFFEYAKTCEHDPNYTFLFEMTTRYSQAIVNFRMGTSRNNSQLIHSAKYMFRGLFHGRCHPKYQLIEMYDSMQRYLQPED</sequence>
<dbReference type="InterPro" id="IPR013087">
    <property type="entry name" value="Znf_C2H2_type"/>
</dbReference>
<evidence type="ECO:0000313" key="2">
    <source>
        <dbReference type="EMBL" id="CAC5402027.1"/>
    </source>
</evidence>
<proteinExistence type="predicted"/>
<feature type="domain" description="C2H2-type" evidence="1">
    <location>
        <begin position="12"/>
        <end position="33"/>
    </location>
</feature>
<protein>
    <recommendedName>
        <fullName evidence="1">C2H2-type domain-containing protein</fullName>
    </recommendedName>
</protein>
<evidence type="ECO:0000313" key="3">
    <source>
        <dbReference type="Proteomes" id="UP000507470"/>
    </source>
</evidence>
<reference evidence="2 3" key="1">
    <citation type="submission" date="2020-06" db="EMBL/GenBank/DDBJ databases">
        <authorList>
            <person name="Li R."/>
            <person name="Bekaert M."/>
        </authorList>
    </citation>
    <scope>NUCLEOTIDE SEQUENCE [LARGE SCALE GENOMIC DNA]</scope>
    <source>
        <strain evidence="3">wild</strain>
    </source>
</reference>
<dbReference type="EMBL" id="CACVKT020006488">
    <property type="protein sequence ID" value="CAC5402027.1"/>
    <property type="molecule type" value="Genomic_DNA"/>
</dbReference>